<dbReference type="EMBL" id="JABGBO010000010">
    <property type="protein sequence ID" value="NOL50328.1"/>
    <property type="molecule type" value="Genomic_DNA"/>
</dbReference>
<dbReference type="GO" id="GO:0071555">
    <property type="term" value="P:cell wall organization"/>
    <property type="evidence" value="ECO:0007669"/>
    <property type="project" value="UniProtKB-KW"/>
</dbReference>
<keyword evidence="4" id="KW-0133">Cell shape</keyword>
<organism evidence="12 13">
    <name type="scientific">Pelistega europaea</name>
    <dbReference type="NCBI Taxonomy" id="106147"/>
    <lineage>
        <taxon>Bacteria</taxon>
        <taxon>Pseudomonadati</taxon>
        <taxon>Pseudomonadota</taxon>
        <taxon>Betaproteobacteria</taxon>
        <taxon>Burkholderiales</taxon>
        <taxon>Alcaligenaceae</taxon>
        <taxon>Pelistega</taxon>
    </lineage>
</organism>
<evidence type="ECO:0000256" key="9">
    <source>
        <dbReference type="RuleBase" id="RU004016"/>
    </source>
</evidence>
<dbReference type="Pfam" id="PF00768">
    <property type="entry name" value="Peptidase_S11"/>
    <property type="match status" value="1"/>
</dbReference>
<proteinExistence type="inferred from homology"/>
<evidence type="ECO:0000256" key="6">
    <source>
        <dbReference type="ARBA" id="ARBA00023316"/>
    </source>
</evidence>
<dbReference type="PRINTS" id="PR00725">
    <property type="entry name" value="DADACBPTASE1"/>
</dbReference>
<dbReference type="GO" id="GO:0008360">
    <property type="term" value="P:regulation of cell shape"/>
    <property type="evidence" value="ECO:0007669"/>
    <property type="project" value="UniProtKB-KW"/>
</dbReference>
<dbReference type="AlphaFoldDB" id="A0A7Y4LB71"/>
<gene>
    <name evidence="12" type="ORF">HKX40_09325</name>
</gene>
<accession>A0A7Y4LB71</accession>
<evidence type="ECO:0000256" key="10">
    <source>
        <dbReference type="SAM" id="SignalP"/>
    </source>
</evidence>
<keyword evidence="13" id="KW-1185">Reference proteome</keyword>
<feature type="active site" description="Acyl-ester intermediate" evidence="7">
    <location>
        <position position="80"/>
    </location>
</feature>
<dbReference type="RefSeq" id="WP_171589306.1">
    <property type="nucleotide sequence ID" value="NZ_JABGBO010000010.1"/>
</dbReference>
<feature type="domain" description="Peptidase S11 D-alanyl-D-alanine carboxypeptidase A N-terminal" evidence="11">
    <location>
        <begin position="48"/>
        <end position="273"/>
    </location>
</feature>
<dbReference type="GO" id="GO:0006508">
    <property type="term" value="P:proteolysis"/>
    <property type="evidence" value="ECO:0007669"/>
    <property type="project" value="InterPro"/>
</dbReference>
<feature type="binding site" evidence="8">
    <location>
        <position position="243"/>
    </location>
    <ligand>
        <name>substrate</name>
    </ligand>
</feature>
<dbReference type="Proteomes" id="UP000541421">
    <property type="component" value="Unassembled WGS sequence"/>
</dbReference>
<protein>
    <submittedName>
        <fullName evidence="12">Peptidase S11</fullName>
    </submittedName>
</protein>
<dbReference type="InterPro" id="IPR012338">
    <property type="entry name" value="Beta-lactam/transpept-like"/>
</dbReference>
<evidence type="ECO:0000256" key="2">
    <source>
        <dbReference type="ARBA" id="ARBA00022729"/>
    </source>
</evidence>
<comment type="caution">
    <text evidence="12">The sequence shown here is derived from an EMBL/GenBank/DDBJ whole genome shotgun (WGS) entry which is preliminary data.</text>
</comment>
<name>A0A7Y4LB71_9BURK</name>
<dbReference type="InterPro" id="IPR001967">
    <property type="entry name" value="Peptidase_S11_N"/>
</dbReference>
<dbReference type="PANTHER" id="PTHR21581:SF26">
    <property type="entry name" value="D-ALANYL-D-ALANINE ENDOPEPTIDASE"/>
    <property type="match status" value="1"/>
</dbReference>
<keyword evidence="2 10" id="KW-0732">Signal</keyword>
<comment type="similarity">
    <text evidence="1 9">Belongs to the peptidase S11 family.</text>
</comment>
<sequence>MLYQFTKRLCSSALCALLLQTVAHAQEDNLAGADELTPAKVVGFAEKGGQINSEVALVMSLDDNQVHYAKNMNTVRPIASISKLMTALVIVRSKVNLNEVITITDDDVDRVKRSSSRLSVGTKLTRHDALWLALMSSENRAAHALARTFPGGLDAFVREMNVMARSIGMTRSRFVEPTGLSPLNVASPQDLVRLLRAAYKEPVIHQFTTSDDFQIATSNGRIQKYRNTNRLIRNHDWKIEISKTGYIREAGNCLVMISKVEGKNMAIVLLNAEGGVTRFSDAIRVRHIVQNDYPSLY</sequence>
<dbReference type="Gene3D" id="3.40.710.10">
    <property type="entry name" value="DD-peptidase/beta-lactamase superfamily"/>
    <property type="match status" value="1"/>
</dbReference>
<dbReference type="GO" id="GO:0009002">
    <property type="term" value="F:serine-type D-Ala-D-Ala carboxypeptidase activity"/>
    <property type="evidence" value="ECO:0007669"/>
    <property type="project" value="InterPro"/>
</dbReference>
<dbReference type="SUPFAM" id="SSF56601">
    <property type="entry name" value="beta-lactamase/transpeptidase-like"/>
    <property type="match status" value="1"/>
</dbReference>
<evidence type="ECO:0000256" key="3">
    <source>
        <dbReference type="ARBA" id="ARBA00022801"/>
    </source>
</evidence>
<keyword evidence="6" id="KW-0961">Cell wall biogenesis/degradation</keyword>
<dbReference type="InterPro" id="IPR018044">
    <property type="entry name" value="Peptidase_S11"/>
</dbReference>
<reference evidence="12 13" key="1">
    <citation type="submission" date="2020-05" db="EMBL/GenBank/DDBJ databases">
        <authorList>
            <person name="Niu N."/>
        </authorList>
    </citation>
    <scope>NUCLEOTIDE SEQUENCE [LARGE SCALE GENOMIC DNA]</scope>
    <source>
        <strain evidence="12 13">LMG10982</strain>
    </source>
</reference>
<feature type="active site" description="Proton acceptor" evidence="7">
    <location>
        <position position="83"/>
    </location>
</feature>
<evidence type="ECO:0000313" key="12">
    <source>
        <dbReference type="EMBL" id="NOL50328.1"/>
    </source>
</evidence>
<keyword evidence="3" id="KW-0378">Hydrolase</keyword>
<evidence type="ECO:0000256" key="4">
    <source>
        <dbReference type="ARBA" id="ARBA00022960"/>
    </source>
</evidence>
<evidence type="ECO:0000256" key="5">
    <source>
        <dbReference type="ARBA" id="ARBA00022984"/>
    </source>
</evidence>
<feature type="active site" evidence="7">
    <location>
        <position position="137"/>
    </location>
</feature>
<evidence type="ECO:0000259" key="11">
    <source>
        <dbReference type="Pfam" id="PF00768"/>
    </source>
</evidence>
<dbReference type="PANTHER" id="PTHR21581">
    <property type="entry name" value="D-ALANYL-D-ALANINE CARBOXYPEPTIDASE"/>
    <property type="match status" value="1"/>
</dbReference>
<evidence type="ECO:0000313" key="13">
    <source>
        <dbReference type="Proteomes" id="UP000541421"/>
    </source>
</evidence>
<keyword evidence="5" id="KW-0573">Peptidoglycan synthesis</keyword>
<evidence type="ECO:0000256" key="1">
    <source>
        <dbReference type="ARBA" id="ARBA00007164"/>
    </source>
</evidence>
<feature type="chain" id="PRO_5030603872" evidence="10">
    <location>
        <begin position="26"/>
        <end position="297"/>
    </location>
</feature>
<feature type="signal peptide" evidence="10">
    <location>
        <begin position="1"/>
        <end position="25"/>
    </location>
</feature>
<evidence type="ECO:0000256" key="8">
    <source>
        <dbReference type="PIRSR" id="PIRSR618044-2"/>
    </source>
</evidence>
<dbReference type="GO" id="GO:0009252">
    <property type="term" value="P:peptidoglycan biosynthetic process"/>
    <property type="evidence" value="ECO:0007669"/>
    <property type="project" value="UniProtKB-KW"/>
</dbReference>
<evidence type="ECO:0000256" key="7">
    <source>
        <dbReference type="PIRSR" id="PIRSR618044-1"/>
    </source>
</evidence>